<dbReference type="Proteomes" id="UP001172386">
    <property type="component" value="Unassembled WGS sequence"/>
</dbReference>
<evidence type="ECO:0000313" key="2">
    <source>
        <dbReference type="Proteomes" id="UP001172386"/>
    </source>
</evidence>
<organism evidence="1 2">
    <name type="scientific">Neophaeococcomyces mojaviensis</name>
    <dbReference type="NCBI Taxonomy" id="3383035"/>
    <lineage>
        <taxon>Eukaryota</taxon>
        <taxon>Fungi</taxon>
        <taxon>Dikarya</taxon>
        <taxon>Ascomycota</taxon>
        <taxon>Pezizomycotina</taxon>
        <taxon>Eurotiomycetes</taxon>
        <taxon>Chaetothyriomycetidae</taxon>
        <taxon>Chaetothyriales</taxon>
        <taxon>Chaetothyriales incertae sedis</taxon>
        <taxon>Neophaeococcomyces</taxon>
    </lineage>
</organism>
<protein>
    <submittedName>
        <fullName evidence="1">Uncharacterized protein</fullName>
    </submittedName>
</protein>
<dbReference type="EMBL" id="JAPDRQ010000005">
    <property type="protein sequence ID" value="KAJ9664044.1"/>
    <property type="molecule type" value="Genomic_DNA"/>
</dbReference>
<reference evidence="1" key="1">
    <citation type="submission" date="2022-10" db="EMBL/GenBank/DDBJ databases">
        <title>Culturing micro-colonial fungi from biological soil crusts in the Mojave desert and describing Neophaeococcomyces mojavensis, and introducing the new genera and species Taxawa tesnikishii.</title>
        <authorList>
            <person name="Kurbessoian T."/>
            <person name="Stajich J.E."/>
        </authorList>
    </citation>
    <scope>NUCLEOTIDE SEQUENCE</scope>
    <source>
        <strain evidence="1">JES_112</strain>
    </source>
</reference>
<gene>
    <name evidence="1" type="ORF">H2198_000547</name>
</gene>
<accession>A0ACC3AJR0</accession>
<keyword evidence="2" id="KW-1185">Reference proteome</keyword>
<proteinExistence type="predicted"/>
<name>A0ACC3AJR0_9EURO</name>
<comment type="caution">
    <text evidence="1">The sequence shown here is derived from an EMBL/GenBank/DDBJ whole genome shotgun (WGS) entry which is preliminary data.</text>
</comment>
<evidence type="ECO:0000313" key="1">
    <source>
        <dbReference type="EMBL" id="KAJ9664044.1"/>
    </source>
</evidence>
<sequence>MGSIDPATLQGAYRVGNDYHSKPQHLRVICAGAGATGLCLAYKMKEKFNFENYDLVCYEKNSGVGGTWFENRYPGCACDIPAHAYTYSFEPNPSWTTFYAYGPEIREYFEGFAAKHNLMPNVKLNSRINSVVWDDQEGIYNVSINSNGQQIQDWCHVFVNGTGFLNDWKWPKIPGLSDFKGALLHSANWDTSIDWKDKRVGVIGTGSSAIQIVPQIRKTAKHLTAFMRSVTWISPPVGGEILQVEKKKEHDEQGRVQEVAAQYHYSEEDKIRFREDPQHHLEYRQGLEGAANMLFDMFIAGSETSKQAEVLMRAEMNRRIGEGHEELKAKLIPEWPPGCRRITPGDGYLEALVQPNVTTVHQEIERINETGILDANGTQHDVDILVCATGFNLAFTPPFEVRGKDGLSMHDFFNNSPYGGPQVYLATSVPHFPNFFIINGVRGNWASGTSLPSIEICCEYVLRCCWKIQHDRLKSLEVKQEPVTQLYEHIDAWHEGSVWNAPCKSWYKNNIVGGKLWIWAGSALHFLKTMKGEPRFEHYNIEYKEKNMWAFLGNGRVKAEVMKGSEGYATGKELLAKLCPYLRNSDSEFEVE</sequence>